<evidence type="ECO:0000256" key="6">
    <source>
        <dbReference type="ARBA" id="ARBA00023277"/>
    </source>
</evidence>
<protein>
    <recommendedName>
        <fullName evidence="7">D,D-heptose 1,7-bisphosphate phosphatase</fullName>
    </recommendedName>
</protein>
<proteinExistence type="inferred from homology"/>
<dbReference type="NCBIfam" id="TIGR01662">
    <property type="entry name" value="HAD-SF-IIIA"/>
    <property type="match status" value="1"/>
</dbReference>
<dbReference type="Pfam" id="PF13242">
    <property type="entry name" value="Hydrolase_like"/>
    <property type="match status" value="1"/>
</dbReference>
<dbReference type="InterPro" id="IPR005835">
    <property type="entry name" value="NTP_transferase_dom"/>
</dbReference>
<organism evidence="10 11">
    <name type="scientific">Rhizosaccharibacter radicis</name>
    <dbReference type="NCBI Taxonomy" id="2782605"/>
    <lineage>
        <taxon>Bacteria</taxon>
        <taxon>Pseudomonadati</taxon>
        <taxon>Pseudomonadota</taxon>
        <taxon>Alphaproteobacteria</taxon>
        <taxon>Acetobacterales</taxon>
        <taxon>Acetobacteraceae</taxon>
        <taxon>Rhizosaccharibacter</taxon>
    </lineage>
</organism>
<name>A0ABT1VT77_9PROT</name>
<feature type="domain" description="Nucleotidyl transferase" evidence="9">
    <location>
        <begin position="46"/>
        <end position="277"/>
    </location>
</feature>
<comment type="caution">
    <text evidence="10">The sequence shown here is derived from an EMBL/GenBank/DDBJ whole genome shotgun (WGS) entry which is preliminary data.</text>
</comment>
<dbReference type="GO" id="GO:0016787">
    <property type="term" value="F:hydrolase activity"/>
    <property type="evidence" value="ECO:0007669"/>
    <property type="project" value="UniProtKB-KW"/>
</dbReference>
<dbReference type="SUPFAM" id="SSF56784">
    <property type="entry name" value="HAD-like"/>
    <property type="match status" value="1"/>
</dbReference>
<evidence type="ECO:0000256" key="8">
    <source>
        <dbReference type="SAM" id="MobiDB-lite"/>
    </source>
</evidence>
<keyword evidence="11" id="KW-1185">Reference proteome</keyword>
<gene>
    <name evidence="10" type="ORF">NFI88_01640</name>
</gene>
<keyword evidence="3" id="KW-0963">Cytoplasm</keyword>
<evidence type="ECO:0000313" key="11">
    <source>
        <dbReference type="Proteomes" id="UP001524547"/>
    </source>
</evidence>
<dbReference type="EMBL" id="JAMZEJ010000001">
    <property type="protein sequence ID" value="MCQ8239544.1"/>
    <property type="molecule type" value="Genomic_DNA"/>
</dbReference>
<keyword evidence="4" id="KW-0479">Metal-binding</keyword>
<evidence type="ECO:0000256" key="1">
    <source>
        <dbReference type="ARBA" id="ARBA00004496"/>
    </source>
</evidence>
<evidence type="ECO:0000256" key="5">
    <source>
        <dbReference type="ARBA" id="ARBA00022801"/>
    </source>
</evidence>
<dbReference type="InterPro" id="IPR023214">
    <property type="entry name" value="HAD_sf"/>
</dbReference>
<dbReference type="InterPro" id="IPR006549">
    <property type="entry name" value="HAD-SF_hydro_IIIA"/>
</dbReference>
<dbReference type="InterPro" id="IPR029044">
    <property type="entry name" value="Nucleotide-diphossugar_trans"/>
</dbReference>
<reference evidence="10 11" key="1">
    <citation type="submission" date="2022-06" db="EMBL/GenBank/DDBJ databases">
        <title>Rhizosaccharibacter gen. nov. sp. nov. KSS12, endophytic bacteria isolated from sugarcane.</title>
        <authorList>
            <person name="Pitiwittayakul N."/>
        </authorList>
    </citation>
    <scope>NUCLEOTIDE SEQUENCE [LARGE SCALE GENOMIC DNA]</scope>
    <source>
        <strain evidence="10 11">KSS12</strain>
    </source>
</reference>
<feature type="region of interest" description="Disordered" evidence="8">
    <location>
        <begin position="1"/>
        <end position="34"/>
    </location>
</feature>
<sequence>MASPRASIGPLPSGRAAAGDGEDDGAAPGAHASGWRSRATVRQCAILVGGLGTRLGSLTATLPKPLMPVGDRPFLAWLMREMQRFGVEEFVLLAGHLSDEIERAVDSLHRFLPKPARIHLSVEPHRAGTGGALFHARALLDERFLLCNGDSLFGCNLSTMLARAGREDGAARHWMMLRAVPDTARYGVASLVPDASGSGLAGRIDGFSPGRAAGAPGLINAGIYLLCRDALEGLRPSCSLEADIIPALAASGRLNGVVGEGYFRDIGIPADLALAQDELPRVLHRPALFLDRDGVINRDHGWVGTRDRFDWMPESREGARRATTAGWHVFVVTNQSGIARGFYDEQQLDELHRWMADELRAAGGTLDDLRFCPFHPDAVLDRFRRASDWRKPAPGMILDLLRVWGLDPARCVLIGDQPTDIQAAAAAGVAAHLCGDGQLLSILSGIGIAA</sequence>
<dbReference type="Pfam" id="PF00483">
    <property type="entry name" value="NTP_transferase"/>
    <property type="match status" value="1"/>
</dbReference>
<dbReference type="NCBIfam" id="TIGR01656">
    <property type="entry name" value="Histidinol-ppas"/>
    <property type="match status" value="1"/>
</dbReference>
<keyword evidence="6" id="KW-0119">Carbohydrate metabolism</keyword>
<dbReference type="Gene3D" id="3.90.550.10">
    <property type="entry name" value="Spore Coat Polysaccharide Biosynthesis Protein SpsA, Chain A"/>
    <property type="match status" value="1"/>
</dbReference>
<accession>A0ABT1VT77</accession>
<dbReference type="Proteomes" id="UP001524547">
    <property type="component" value="Unassembled WGS sequence"/>
</dbReference>
<keyword evidence="5 10" id="KW-0378">Hydrolase</keyword>
<comment type="similarity">
    <text evidence="2">Belongs to the GmhB family.</text>
</comment>
<dbReference type="InterPro" id="IPR004446">
    <property type="entry name" value="Heptose_bisP_phosphatase"/>
</dbReference>
<dbReference type="PANTHER" id="PTHR42891">
    <property type="entry name" value="D-GLYCERO-BETA-D-MANNO-HEPTOSE-1,7-BISPHOSPHATE 7-PHOSPHATASE"/>
    <property type="match status" value="1"/>
</dbReference>
<comment type="subcellular location">
    <subcellularLocation>
        <location evidence="1">Cytoplasm</location>
    </subcellularLocation>
</comment>
<dbReference type="Gene3D" id="3.40.50.1000">
    <property type="entry name" value="HAD superfamily/HAD-like"/>
    <property type="match status" value="1"/>
</dbReference>
<dbReference type="SUPFAM" id="SSF53448">
    <property type="entry name" value="Nucleotide-diphospho-sugar transferases"/>
    <property type="match status" value="1"/>
</dbReference>
<dbReference type="PANTHER" id="PTHR42891:SF1">
    <property type="entry name" value="D-GLYCERO-BETA-D-MANNO-HEPTOSE-1,7-BISPHOSPHATE 7-PHOSPHATASE"/>
    <property type="match status" value="1"/>
</dbReference>
<evidence type="ECO:0000259" key="9">
    <source>
        <dbReference type="Pfam" id="PF00483"/>
    </source>
</evidence>
<evidence type="ECO:0000256" key="7">
    <source>
        <dbReference type="ARBA" id="ARBA00031828"/>
    </source>
</evidence>
<dbReference type="RefSeq" id="WP_422918279.1">
    <property type="nucleotide sequence ID" value="NZ_JAMZEJ010000001.1"/>
</dbReference>
<evidence type="ECO:0000313" key="10">
    <source>
        <dbReference type="EMBL" id="MCQ8239544.1"/>
    </source>
</evidence>
<evidence type="ECO:0000256" key="2">
    <source>
        <dbReference type="ARBA" id="ARBA00005628"/>
    </source>
</evidence>
<dbReference type="InterPro" id="IPR006543">
    <property type="entry name" value="Histidinol-phos"/>
</dbReference>
<evidence type="ECO:0000256" key="4">
    <source>
        <dbReference type="ARBA" id="ARBA00022723"/>
    </source>
</evidence>
<dbReference type="CDD" id="cd07503">
    <property type="entry name" value="HAD_HisB-N"/>
    <property type="match status" value="1"/>
</dbReference>
<evidence type="ECO:0000256" key="3">
    <source>
        <dbReference type="ARBA" id="ARBA00022490"/>
    </source>
</evidence>
<dbReference type="InterPro" id="IPR036412">
    <property type="entry name" value="HAD-like_sf"/>
</dbReference>